<proteinExistence type="predicted"/>
<keyword evidence="2" id="KW-1185">Reference proteome</keyword>
<evidence type="ECO:0000313" key="1">
    <source>
        <dbReference type="EMBL" id="KAK4062017.1"/>
    </source>
</evidence>
<dbReference type="Proteomes" id="UP001287286">
    <property type="component" value="Unassembled WGS sequence"/>
</dbReference>
<sequence length="184" mass="21021">MDNYTRFPRSCEALGIERPYDLFDLSEIFLATLNMLTRRFVDRTPMLNVRDGFGPAYLASAADHPYIAFVHQNAALDTEWEQRRKPNVHVWRFIQHKHSRAAHLVDCVCAGVNLVTAVTANTAHLVYTLFASLAIRHLIRFIQQIQNFDLYRPPSSSIARFVGGITCPVLVFTHANGSFRCRRS</sequence>
<gene>
    <name evidence="1" type="ORF">Purlil1_14234</name>
</gene>
<dbReference type="EMBL" id="JAWRVI010000588">
    <property type="protein sequence ID" value="KAK4062017.1"/>
    <property type="molecule type" value="Genomic_DNA"/>
</dbReference>
<protein>
    <submittedName>
        <fullName evidence="1">Uncharacterized protein</fullName>
    </submittedName>
</protein>
<comment type="caution">
    <text evidence="1">The sequence shown here is derived from an EMBL/GenBank/DDBJ whole genome shotgun (WGS) entry which is preliminary data.</text>
</comment>
<name>A0ABR0BBZ0_PURLI</name>
<organism evidence="1 2">
    <name type="scientific">Purpureocillium lilacinum</name>
    <name type="common">Paecilomyces lilacinus</name>
    <dbReference type="NCBI Taxonomy" id="33203"/>
    <lineage>
        <taxon>Eukaryota</taxon>
        <taxon>Fungi</taxon>
        <taxon>Dikarya</taxon>
        <taxon>Ascomycota</taxon>
        <taxon>Pezizomycotina</taxon>
        <taxon>Sordariomycetes</taxon>
        <taxon>Hypocreomycetidae</taxon>
        <taxon>Hypocreales</taxon>
        <taxon>Ophiocordycipitaceae</taxon>
        <taxon>Purpureocillium</taxon>
    </lineage>
</organism>
<evidence type="ECO:0000313" key="2">
    <source>
        <dbReference type="Proteomes" id="UP001287286"/>
    </source>
</evidence>
<accession>A0ABR0BBZ0</accession>
<reference evidence="1 2" key="1">
    <citation type="journal article" date="2024" name="Microbiol. Resour. Announc.">
        <title>Genome annotations for the ascomycete fungi Trichoderma harzianum, Trichoderma aggressivum, and Purpureocillium lilacinum.</title>
        <authorList>
            <person name="Beijen E.P.W."/>
            <person name="Ohm R.A."/>
        </authorList>
    </citation>
    <scope>NUCLEOTIDE SEQUENCE [LARGE SCALE GENOMIC DNA]</scope>
    <source>
        <strain evidence="1 2">CBS 150709</strain>
    </source>
</reference>